<evidence type="ECO:0000313" key="2">
    <source>
        <dbReference type="EMBL" id="SEI74080.1"/>
    </source>
</evidence>
<dbReference type="Pfam" id="PF12771">
    <property type="entry name" value="SusD-like_2"/>
    <property type="match status" value="1"/>
</dbReference>
<dbReference type="RefSeq" id="WP_092167921.1">
    <property type="nucleotide sequence ID" value="NZ_FNZH01000001.1"/>
</dbReference>
<dbReference type="Proteomes" id="UP000199403">
    <property type="component" value="Unassembled WGS sequence"/>
</dbReference>
<keyword evidence="3" id="KW-1185">Reference proteome</keyword>
<dbReference type="STRING" id="1416801.SAMN05192553_10163"/>
<dbReference type="SUPFAM" id="SSF48452">
    <property type="entry name" value="TPR-like"/>
    <property type="match status" value="1"/>
</dbReference>
<feature type="chain" id="PRO_5011691438" evidence="1">
    <location>
        <begin position="20"/>
        <end position="526"/>
    </location>
</feature>
<sequence>MKNKLVILTLALLTSLASCQYSEFEENYTDPSKVSETSVEKQFTGFMIANRTYVLPSYWNYFVVLRITLNRYTQAVGWANEENQYVPGSAAINDRWNNYYQFLAQYRELEKVYAELTDVQKQNNRVYMIAAATYLYDHTQKIVDLHGAIPFSEAGMLSTNGGDFGKSYPGYDEPQAIYTKMLDDLAGFADELRTMNINPGILTGFRTQDLINRGDIDMWLKYINSLRLRMLTRVSGTSEFSSRATAEINAILSNPTNYPIVASNADNITFRKHELGTLIGANDFQSGLEDWDGNVAGKVILEHMLTNDDPRLTYVFEPGEAAEGEYIGLDPFLSASVQTELIGSNTVAIYNRSTLSRNQYFPGMLINSSQVHFMAAEHYLKAGQDAQAKAHYETGVRESVHYYDMLRGMSNNNISPEATPPTDAAIDAYLADADISWDGAADMTEKMKRIAQQRWLHFNVVQPNENWAEMRRVDEFELEFWEDGSNQQRLPPNRWIYPGSEATYNLENYQRVQANDNLTTPLFWDN</sequence>
<accession>A0A1H6TCQ7</accession>
<protein>
    <submittedName>
        <fullName evidence="2">Starch-binding associating with outer membrane</fullName>
    </submittedName>
</protein>
<dbReference type="PROSITE" id="PS51257">
    <property type="entry name" value="PROKAR_LIPOPROTEIN"/>
    <property type="match status" value="1"/>
</dbReference>
<dbReference type="InterPro" id="IPR041662">
    <property type="entry name" value="SusD-like_2"/>
</dbReference>
<proteinExistence type="predicted"/>
<dbReference type="Gene3D" id="1.25.40.390">
    <property type="match status" value="1"/>
</dbReference>
<dbReference type="InterPro" id="IPR011990">
    <property type="entry name" value="TPR-like_helical_dom_sf"/>
</dbReference>
<dbReference type="EMBL" id="FNZH01000001">
    <property type="protein sequence ID" value="SEI74080.1"/>
    <property type="molecule type" value="Genomic_DNA"/>
</dbReference>
<name>A0A1H6TCQ7_9BACT</name>
<dbReference type="OrthoDB" id="843771at2"/>
<keyword evidence="1" id="KW-0732">Signal</keyword>
<gene>
    <name evidence="2" type="ORF">SAMN05192553_10163</name>
</gene>
<reference evidence="3" key="1">
    <citation type="submission" date="2016-10" db="EMBL/GenBank/DDBJ databases">
        <authorList>
            <person name="Varghese N."/>
            <person name="Submissions S."/>
        </authorList>
    </citation>
    <scope>NUCLEOTIDE SEQUENCE [LARGE SCALE GENOMIC DNA]</scope>
    <source>
        <strain evidence="3">IBRC-M 10761</strain>
    </source>
</reference>
<evidence type="ECO:0000313" key="3">
    <source>
        <dbReference type="Proteomes" id="UP000199403"/>
    </source>
</evidence>
<dbReference type="AlphaFoldDB" id="A0A1H6TCQ7"/>
<feature type="signal peptide" evidence="1">
    <location>
        <begin position="1"/>
        <end position="19"/>
    </location>
</feature>
<evidence type="ECO:0000256" key="1">
    <source>
        <dbReference type="SAM" id="SignalP"/>
    </source>
</evidence>
<organism evidence="2 3">
    <name type="scientific">Cyclobacterium xiamenense</name>
    <dbReference type="NCBI Taxonomy" id="1297121"/>
    <lineage>
        <taxon>Bacteria</taxon>
        <taxon>Pseudomonadati</taxon>
        <taxon>Bacteroidota</taxon>
        <taxon>Cytophagia</taxon>
        <taxon>Cytophagales</taxon>
        <taxon>Cyclobacteriaceae</taxon>
        <taxon>Cyclobacterium</taxon>
    </lineage>
</organism>